<sequence length="208" mass="23283">MSLAELIEQRRFVGREFLVWLWFESELFEGRFSLDALGVCELWLEGQITLVQEKEQSRLKGAAPSSAPEAHEALRQGKLPSQARVRVTRGELEYAFLFNADAFALAGVKIPSVVKDAVDEQFYERMYLIEELETLFTALYGEFLALRLSAAWETGVLPFLRAWVRGEPIDAAAYQKLRGKLAPVRGAARSRTTPPPAAAPERAARVVA</sequence>
<gene>
    <name evidence="2" type="ORF">SOCE836_088240</name>
</gene>
<feature type="compositionally biased region" description="Low complexity" evidence="1">
    <location>
        <begin position="199"/>
        <end position="208"/>
    </location>
</feature>
<evidence type="ECO:0000313" key="2">
    <source>
        <dbReference type="EMBL" id="AUX36616.1"/>
    </source>
</evidence>
<feature type="region of interest" description="Disordered" evidence="1">
    <location>
        <begin position="185"/>
        <end position="208"/>
    </location>
</feature>
<reference evidence="2 3" key="1">
    <citation type="submission" date="2015-09" db="EMBL/GenBank/DDBJ databases">
        <title>Sorangium comparison.</title>
        <authorList>
            <person name="Zaburannyi N."/>
            <person name="Bunk B."/>
            <person name="Overmann J."/>
            <person name="Mueller R."/>
        </authorList>
    </citation>
    <scope>NUCLEOTIDE SEQUENCE [LARGE SCALE GENOMIC DNA]</scope>
    <source>
        <strain evidence="2 3">So ce836</strain>
    </source>
</reference>
<accession>A0A150T2V5</accession>
<dbReference type="EMBL" id="CP012672">
    <property type="protein sequence ID" value="AUX36616.1"/>
    <property type="molecule type" value="Genomic_DNA"/>
</dbReference>
<dbReference type="AlphaFoldDB" id="A0A150T2V5"/>
<name>A0A150T2V5_SORCE</name>
<evidence type="ECO:0000256" key="1">
    <source>
        <dbReference type="SAM" id="MobiDB-lite"/>
    </source>
</evidence>
<protein>
    <submittedName>
        <fullName evidence="2">Uncharacterized protein</fullName>
    </submittedName>
</protein>
<dbReference type="Proteomes" id="UP000295497">
    <property type="component" value="Chromosome"/>
</dbReference>
<evidence type="ECO:0000313" key="3">
    <source>
        <dbReference type="Proteomes" id="UP000295497"/>
    </source>
</evidence>
<proteinExistence type="predicted"/>
<dbReference type="RefSeq" id="WP_061623024.1">
    <property type="nucleotide sequence ID" value="NZ_CP012672.1"/>
</dbReference>
<organism evidence="2 3">
    <name type="scientific">Sorangium cellulosum</name>
    <name type="common">Polyangium cellulosum</name>
    <dbReference type="NCBI Taxonomy" id="56"/>
    <lineage>
        <taxon>Bacteria</taxon>
        <taxon>Pseudomonadati</taxon>
        <taxon>Myxococcota</taxon>
        <taxon>Polyangia</taxon>
        <taxon>Polyangiales</taxon>
        <taxon>Polyangiaceae</taxon>
        <taxon>Sorangium</taxon>
    </lineage>
</organism>